<gene>
    <name evidence="2" type="ORF">P5673_029183</name>
</gene>
<evidence type="ECO:0000313" key="2">
    <source>
        <dbReference type="EMBL" id="KAK2550152.1"/>
    </source>
</evidence>
<accession>A0AAD9PW21</accession>
<protein>
    <submittedName>
        <fullName evidence="2">Uncharacterized protein</fullName>
    </submittedName>
</protein>
<feature type="region of interest" description="Disordered" evidence="1">
    <location>
        <begin position="99"/>
        <end position="119"/>
    </location>
</feature>
<evidence type="ECO:0000256" key="1">
    <source>
        <dbReference type="SAM" id="MobiDB-lite"/>
    </source>
</evidence>
<dbReference type="AlphaFoldDB" id="A0AAD9PW21"/>
<name>A0AAD9PW21_ACRCE</name>
<organism evidence="2 3">
    <name type="scientific">Acropora cervicornis</name>
    <name type="common">Staghorn coral</name>
    <dbReference type="NCBI Taxonomy" id="6130"/>
    <lineage>
        <taxon>Eukaryota</taxon>
        <taxon>Metazoa</taxon>
        <taxon>Cnidaria</taxon>
        <taxon>Anthozoa</taxon>
        <taxon>Hexacorallia</taxon>
        <taxon>Scleractinia</taxon>
        <taxon>Astrocoeniina</taxon>
        <taxon>Acroporidae</taxon>
        <taxon>Acropora</taxon>
    </lineage>
</organism>
<sequence length="356" mass="40340">MDVCCSFKSTVGGNCGFDKRSRKQETVIIPLLACSKRIDSHLTSFGFSGPKDEVDLILSRAAIFSPRVNIHSMTICPSHRAYLGLGWTRASSTSTRCRVPSEISNHGKSHRTWPKGDRGIGKHDSQIILKKTEVFLQVGSGKLTLCTLFYSSRLKFIFVFSKLHLSSYLCNMSKNPKEVKEEMEEEPHEVSSASKAGPTFEASLYEPSFSEEKRQSPREKLNDFLASRDISHSLDKPWIEASERTKRHYTRKARQTVIARLNEIAPEDSEILLSSLVHVSSESMIPDHCRAYALSYPQDDDYIKKCDHEHNARCDTCDILATVFHAIQKVLGNVDCDEEREEMEYQISEARQNIQA</sequence>
<comment type="caution">
    <text evidence="2">The sequence shown here is derived from an EMBL/GenBank/DDBJ whole genome shotgun (WGS) entry which is preliminary data.</text>
</comment>
<proteinExistence type="predicted"/>
<dbReference type="Proteomes" id="UP001249851">
    <property type="component" value="Unassembled WGS sequence"/>
</dbReference>
<reference evidence="2" key="1">
    <citation type="journal article" date="2023" name="G3 (Bethesda)">
        <title>Whole genome assembly and annotation of the endangered Caribbean coral Acropora cervicornis.</title>
        <authorList>
            <person name="Selwyn J.D."/>
            <person name="Vollmer S.V."/>
        </authorList>
    </citation>
    <scope>NUCLEOTIDE SEQUENCE</scope>
    <source>
        <strain evidence="2">K2</strain>
    </source>
</reference>
<keyword evidence="3" id="KW-1185">Reference proteome</keyword>
<reference evidence="2" key="2">
    <citation type="journal article" date="2023" name="Science">
        <title>Genomic signatures of disease resistance in endangered staghorn corals.</title>
        <authorList>
            <person name="Vollmer S.V."/>
            <person name="Selwyn J.D."/>
            <person name="Despard B.A."/>
            <person name="Roesel C.L."/>
        </authorList>
    </citation>
    <scope>NUCLEOTIDE SEQUENCE</scope>
    <source>
        <strain evidence="2">K2</strain>
    </source>
</reference>
<dbReference type="EMBL" id="JARQWQ010000114">
    <property type="protein sequence ID" value="KAK2550152.1"/>
    <property type="molecule type" value="Genomic_DNA"/>
</dbReference>
<evidence type="ECO:0000313" key="3">
    <source>
        <dbReference type="Proteomes" id="UP001249851"/>
    </source>
</evidence>